<reference evidence="4" key="1">
    <citation type="submission" date="2020-10" db="EMBL/GenBank/DDBJ databases">
        <authorList>
            <person name="Castelo-Branco R."/>
            <person name="Eusebio N."/>
            <person name="Adriana R."/>
            <person name="Vieira A."/>
            <person name="Brugerolle De Fraissinette N."/>
            <person name="Rezende De Castro R."/>
            <person name="Schneider M.P."/>
            <person name="Vasconcelos V."/>
            <person name="Leao P.N."/>
        </authorList>
    </citation>
    <scope>NUCLEOTIDE SEQUENCE</scope>
    <source>
        <strain evidence="4">LEGE 11479</strain>
    </source>
</reference>
<dbReference type="EMBL" id="JADEXP010000013">
    <property type="protein sequence ID" value="MBE9065605.1"/>
    <property type="molecule type" value="Genomic_DNA"/>
</dbReference>
<name>A0A928ZPV8_LEPEC</name>
<proteinExistence type="predicted"/>
<dbReference type="InterPro" id="IPR007890">
    <property type="entry name" value="CHASE2"/>
</dbReference>
<evidence type="ECO:0000256" key="2">
    <source>
        <dbReference type="SAM" id="Phobius"/>
    </source>
</evidence>
<keyword evidence="2" id="KW-0472">Membrane</keyword>
<protein>
    <submittedName>
        <fullName evidence="4">CHASE2 domain-containing protein</fullName>
    </submittedName>
</protein>
<evidence type="ECO:0000259" key="3">
    <source>
        <dbReference type="SMART" id="SM01080"/>
    </source>
</evidence>
<feature type="transmembrane region" description="Helical" evidence="2">
    <location>
        <begin position="727"/>
        <end position="760"/>
    </location>
</feature>
<accession>A0A928ZPV8</accession>
<keyword evidence="2" id="KW-0812">Transmembrane</keyword>
<dbReference type="AlphaFoldDB" id="A0A928ZPV8"/>
<dbReference type="SMART" id="SM01080">
    <property type="entry name" value="CHASE2"/>
    <property type="match status" value="1"/>
</dbReference>
<evidence type="ECO:0000313" key="4">
    <source>
        <dbReference type="EMBL" id="MBE9065605.1"/>
    </source>
</evidence>
<dbReference type="Proteomes" id="UP000615026">
    <property type="component" value="Unassembled WGS sequence"/>
</dbReference>
<dbReference type="Pfam" id="PF12770">
    <property type="entry name" value="CHAT"/>
    <property type="match status" value="1"/>
</dbReference>
<dbReference type="InterPro" id="IPR024983">
    <property type="entry name" value="CHAT_dom"/>
</dbReference>
<evidence type="ECO:0000256" key="1">
    <source>
        <dbReference type="SAM" id="MobiDB-lite"/>
    </source>
</evidence>
<organism evidence="4 5">
    <name type="scientific">Leptolyngbya cf. ectocarpi LEGE 11479</name>
    <dbReference type="NCBI Taxonomy" id="1828722"/>
    <lineage>
        <taxon>Bacteria</taxon>
        <taxon>Bacillati</taxon>
        <taxon>Cyanobacteriota</taxon>
        <taxon>Cyanophyceae</taxon>
        <taxon>Leptolyngbyales</taxon>
        <taxon>Leptolyngbyaceae</taxon>
        <taxon>Leptolyngbya group</taxon>
        <taxon>Leptolyngbya</taxon>
    </lineage>
</organism>
<dbReference type="RefSeq" id="WP_193990697.1">
    <property type="nucleotide sequence ID" value="NZ_JADEXP010000013.1"/>
</dbReference>
<dbReference type="Pfam" id="PF05226">
    <property type="entry name" value="CHASE2"/>
    <property type="match status" value="1"/>
</dbReference>
<keyword evidence="5" id="KW-1185">Reference proteome</keyword>
<gene>
    <name evidence="4" type="ORF">IQ260_02955</name>
</gene>
<evidence type="ECO:0000313" key="5">
    <source>
        <dbReference type="Proteomes" id="UP000615026"/>
    </source>
</evidence>
<sequence>MNPLVVLNLGQGNCETGLPGVTARLWLEGAQMPVQYRGSLPPASELTQLYQQWKALYKALHSSYGFNRSLRSSIEFEPESLTNVSRLDFRDLCEKLKFALNQWLNSPGFRNIDQQLRTKLGAEESVRFIVETDDLLLQKLPWHLWHFLEHYNKAEVALSAQEYEQVNRPSSSILTHRMRILVILGRSDGINVQPDRMILEDADAETVVLKEPPRSELDRCLWDKQGWDIFFFAGHSTSQEQGGELYLNAHEQLSVDQLKNALQAAIKRGLKLAILNSCEGLGLARGLADLNLPQLIVMREPVVDQVAQTFLKNFLRAFADGEPFYTAVRHAREQLQGIEGKFPCASWLPVIFQNPTEVPIAWGKVRPPQEPSKRLLPPSPPKLTTQKTHQPLKLHHVLLTSVLVTLPVVLVRALGLLHPLELPAYDHLMRSRPAAWDTKPMIDPRLLVIEITEDDTDQYGYPVSDELLATALKKLEQHQPTAIGIDLHRYQSNPPGRENLIDQFQNSSNLVTVCSFGWDDRKIMGYPPEFSAEQARNQVGFSDLETDDGFHRGHPVVRRQLLSYDNHLDSESSNCTTPYSLSMNLAVRYLRAEGVQPLDFDVDSNWQLGAVVFKRLMARTGAYQQLDGGTSEVLLNYRFTPEFAQHASLTDVLAGNLDDTLIRNRIVLIGVTDKPVGNDHRETPYGEIPGVWVHAHGVSQILGAVLDQRPLIGGLAQWGQLQWGDMLWVWGWALVGGVLVWCIRSVLVLGTAGVVVVLGLRQACLVILVQGVWVPFVPALLALVGTAGVVFVYKHGYLPVTMAAPLNRLAWRRH</sequence>
<comment type="caution">
    <text evidence="4">The sequence shown here is derived from an EMBL/GenBank/DDBJ whole genome shotgun (WGS) entry which is preliminary data.</text>
</comment>
<feature type="domain" description="CHASE2" evidence="3">
    <location>
        <begin position="417"/>
        <end position="739"/>
    </location>
</feature>
<feature type="region of interest" description="Disordered" evidence="1">
    <location>
        <begin position="367"/>
        <end position="386"/>
    </location>
</feature>
<feature type="transmembrane region" description="Helical" evidence="2">
    <location>
        <begin position="772"/>
        <end position="793"/>
    </location>
</feature>
<keyword evidence="2" id="KW-1133">Transmembrane helix</keyword>